<organism evidence="1 2">
    <name type="scientific">Fibrobacter intestinalis</name>
    <dbReference type="NCBI Taxonomy" id="28122"/>
    <lineage>
        <taxon>Bacteria</taxon>
        <taxon>Pseudomonadati</taxon>
        <taxon>Fibrobacterota</taxon>
        <taxon>Fibrobacteria</taxon>
        <taxon>Fibrobacterales</taxon>
        <taxon>Fibrobacteraceae</taxon>
        <taxon>Fibrobacter</taxon>
    </lineage>
</organism>
<dbReference type="RefSeq" id="WP_078776040.1">
    <property type="nucleotide sequence ID" value="NZ_FUWU01000013.1"/>
</dbReference>
<dbReference type="STRING" id="28122.SAMN02745108_01018"/>
<sequence length="418" mass="46613">MDAKTKKIEQQFEKIIVEYILPLFPGAEIAEKNEVKAPPKGQKHCSILQGNTFLAIRKELSSFPIIIKRHQPFTGEDSGIVESFVAMICKFQKSEKIGILYQDVIAKRCLEMSIFNTLSQGYPKVLFYVTNILYYWQNRTYEGNKVALSIKIKNATLNCNDGKKLVEKEKLYEQDFFASITNGISDCIEIDENLDIIGYKELKKSSNVNAYAPIKFIDFCDSSRDSIILALTRANEILCFSKGALKLAKRGNLWTLYQHDAAIKQLAGGKKNLIPIKIRTALYQTALDVSFSKTGGLLVCIDKKKLSDASVTEVFKDDDLRTSTKERNEVFKSIVANQKFQDLPRTLRAELAAIDGSLIIDTDGNVLAIGAIVKLNGGSSSGGRKAATLVLSHFGLAIKISNDSYIEGYMDENLLCKI</sequence>
<dbReference type="AlphaFoldDB" id="A0A1T4LTV7"/>
<name>A0A1T4LTV7_9BACT</name>
<evidence type="ECO:0008006" key="3">
    <source>
        <dbReference type="Google" id="ProtNLM"/>
    </source>
</evidence>
<gene>
    <name evidence="1" type="ORF">SAMN02745108_01018</name>
</gene>
<protein>
    <recommendedName>
        <fullName evidence="3">DisA checkpoint controller nucleotide-binding</fullName>
    </recommendedName>
</protein>
<dbReference type="EMBL" id="FUWU01000013">
    <property type="protein sequence ID" value="SJZ58160.1"/>
    <property type="molecule type" value="Genomic_DNA"/>
</dbReference>
<evidence type="ECO:0000313" key="2">
    <source>
        <dbReference type="Proteomes" id="UP000190449"/>
    </source>
</evidence>
<evidence type="ECO:0000313" key="1">
    <source>
        <dbReference type="EMBL" id="SJZ58160.1"/>
    </source>
</evidence>
<dbReference type="Proteomes" id="UP000190449">
    <property type="component" value="Unassembled WGS sequence"/>
</dbReference>
<accession>A0A1T4LTV7</accession>
<reference evidence="1 2" key="1">
    <citation type="submission" date="2017-02" db="EMBL/GenBank/DDBJ databases">
        <authorList>
            <person name="Peterson S.W."/>
        </authorList>
    </citation>
    <scope>NUCLEOTIDE SEQUENCE [LARGE SCALE GENOMIC DNA]</scope>
    <source>
        <strain evidence="1 2">ATCC 43854</strain>
    </source>
</reference>
<proteinExistence type="predicted"/>